<reference evidence="1" key="1">
    <citation type="submission" date="2020-10" db="EMBL/GenBank/DDBJ databases">
        <authorList>
            <person name="Castelo-Branco R."/>
            <person name="Eusebio N."/>
            <person name="Adriana R."/>
            <person name="Vieira A."/>
            <person name="Brugerolle De Fraissinette N."/>
            <person name="Rezende De Castro R."/>
            <person name="Schneider M.P."/>
            <person name="Vasconcelos V."/>
            <person name="Leao P.N."/>
        </authorList>
    </citation>
    <scope>NUCLEOTIDE SEQUENCE</scope>
    <source>
        <strain evidence="1">LEGE 11467</strain>
    </source>
</reference>
<protein>
    <recommendedName>
        <fullName evidence="3">Septum formation initiator</fullName>
    </recommendedName>
</protein>
<name>A0A928VU88_9CYAN</name>
<dbReference type="Proteomes" id="UP000621799">
    <property type="component" value="Unassembled WGS sequence"/>
</dbReference>
<dbReference type="RefSeq" id="WP_264320675.1">
    <property type="nucleotide sequence ID" value="NZ_JADEXN010000083.1"/>
</dbReference>
<dbReference type="AlphaFoldDB" id="A0A928VU88"/>
<accession>A0A928VU88</accession>
<evidence type="ECO:0008006" key="3">
    <source>
        <dbReference type="Google" id="ProtNLM"/>
    </source>
</evidence>
<gene>
    <name evidence="1" type="ORF">IQ235_06455</name>
</gene>
<sequence length="91" mass="10557">MVVNVLMCGIAVSALIQLLPYLFSGRERLQVLETELARTETRVERLRDRFGVYFDPQQTKTIMQEESNLTDPAQLRIIWVETPTQERTSTD</sequence>
<keyword evidence="2" id="KW-1185">Reference proteome</keyword>
<evidence type="ECO:0000313" key="1">
    <source>
        <dbReference type="EMBL" id="MBE9040429.1"/>
    </source>
</evidence>
<comment type="caution">
    <text evidence="1">The sequence shown here is derived from an EMBL/GenBank/DDBJ whole genome shotgun (WGS) entry which is preliminary data.</text>
</comment>
<evidence type="ECO:0000313" key="2">
    <source>
        <dbReference type="Proteomes" id="UP000621799"/>
    </source>
</evidence>
<proteinExistence type="predicted"/>
<organism evidence="1 2">
    <name type="scientific">Zarconia navalis LEGE 11467</name>
    <dbReference type="NCBI Taxonomy" id="1828826"/>
    <lineage>
        <taxon>Bacteria</taxon>
        <taxon>Bacillati</taxon>
        <taxon>Cyanobacteriota</taxon>
        <taxon>Cyanophyceae</taxon>
        <taxon>Oscillatoriophycideae</taxon>
        <taxon>Oscillatoriales</taxon>
        <taxon>Oscillatoriales incertae sedis</taxon>
        <taxon>Zarconia</taxon>
        <taxon>Zarconia navalis</taxon>
    </lineage>
</organism>
<dbReference type="EMBL" id="JADEXN010000083">
    <property type="protein sequence ID" value="MBE9040429.1"/>
    <property type="molecule type" value="Genomic_DNA"/>
</dbReference>